<protein>
    <submittedName>
        <fullName evidence="2">Inner membrane protein YdgK</fullName>
    </submittedName>
</protein>
<keyword evidence="1" id="KW-1133">Transmembrane helix</keyword>
<accession>A0A6N3G1T2</accession>
<dbReference type="EMBL" id="CACRTZ010000033">
    <property type="protein sequence ID" value="VYU58777.1"/>
    <property type="molecule type" value="Genomic_DNA"/>
</dbReference>
<feature type="transmembrane region" description="Helical" evidence="1">
    <location>
        <begin position="89"/>
        <end position="107"/>
    </location>
</feature>
<keyword evidence="1" id="KW-0812">Transmembrane</keyword>
<gene>
    <name evidence="2" type="primary">ydgK</name>
    <name evidence="2" type="ORF">EMLFYP7_02963</name>
</gene>
<dbReference type="InterPro" id="IPR019690">
    <property type="entry name" value="DUF2569"/>
</dbReference>
<reference evidence="2" key="1">
    <citation type="submission" date="2019-11" db="EMBL/GenBank/DDBJ databases">
        <authorList>
            <person name="Feng L."/>
        </authorList>
    </citation>
    <scope>NUCLEOTIDE SEQUENCE</scope>
    <source>
        <strain evidence="2">EMassiliensisLFYP7</strain>
    </source>
</reference>
<keyword evidence="1" id="KW-0472">Membrane</keyword>
<evidence type="ECO:0000313" key="2">
    <source>
        <dbReference type="EMBL" id="VYU58777.1"/>
    </source>
</evidence>
<feature type="transmembrane region" description="Helical" evidence="1">
    <location>
        <begin position="54"/>
        <end position="77"/>
    </location>
</feature>
<feature type="transmembrane region" description="Helical" evidence="1">
    <location>
        <begin position="113"/>
        <end position="132"/>
    </location>
</feature>
<proteinExistence type="predicted"/>
<organism evidence="2">
    <name type="scientific">Phytobacter massiliensis</name>
    <dbReference type="NCBI Taxonomy" id="1485952"/>
    <lineage>
        <taxon>Bacteria</taxon>
        <taxon>Pseudomonadati</taxon>
        <taxon>Pseudomonadota</taxon>
        <taxon>Gammaproteobacteria</taxon>
        <taxon>Enterobacterales</taxon>
        <taxon>Enterobacteriaceae</taxon>
        <taxon>Phytobacter</taxon>
    </lineage>
</organism>
<evidence type="ECO:0000256" key="1">
    <source>
        <dbReference type="SAM" id="Phobius"/>
    </source>
</evidence>
<dbReference type="Pfam" id="PF10754">
    <property type="entry name" value="DUF2569"/>
    <property type="match status" value="1"/>
</dbReference>
<dbReference type="RefSeq" id="WP_156566594.1">
    <property type="nucleotide sequence ID" value="NZ_CACRTZ010000033.1"/>
</dbReference>
<name>A0A6N3G1T2_9ENTR</name>
<dbReference type="AlphaFoldDB" id="A0A6N3G1T2"/>
<sequence>MTSLPAQRISGWLLAPLAWLLVSLLSRTLSVVYVAALQAPQILAAAGKLPLTTLFIWSLSFALALGIWYYTLWLVIAFFKRRHSVIKHYIIWLLVSLLLALKVFAFSEISDMLAVRQLLFALLAAALFVPYFKRSQRVKATFVNP</sequence>